<keyword evidence="1" id="KW-1133">Transmembrane helix</keyword>
<feature type="domain" description="DZANK-type" evidence="2">
    <location>
        <begin position="121"/>
        <end position="164"/>
    </location>
</feature>
<dbReference type="Proteomes" id="UP000680365">
    <property type="component" value="Unassembled WGS sequence"/>
</dbReference>
<keyword evidence="4" id="KW-1185">Reference proteome</keyword>
<proteinExistence type="predicted"/>
<dbReference type="EMBL" id="JAEDAM010000098">
    <property type="protein sequence ID" value="MBS8122473.1"/>
    <property type="molecule type" value="Genomic_DNA"/>
</dbReference>
<reference evidence="3 4" key="1">
    <citation type="journal article" date="2021" name="Nat. Commun.">
        <title>Reductive evolution and unique predatory mode in the CPR bacterium Vampirococcus lugosii.</title>
        <authorList>
            <person name="Moreira D."/>
            <person name="Zivanovic Y."/>
            <person name="Lopez-Archilla A.I."/>
            <person name="Iniesto M."/>
            <person name="Lopez-Garcia P."/>
        </authorList>
    </citation>
    <scope>NUCLEOTIDE SEQUENCE [LARGE SCALE GENOMIC DNA]</scope>
    <source>
        <strain evidence="3">Chiprana</strain>
    </source>
</reference>
<dbReference type="InterPro" id="IPR025874">
    <property type="entry name" value="DZR"/>
</dbReference>
<feature type="transmembrane region" description="Helical" evidence="1">
    <location>
        <begin position="39"/>
        <end position="61"/>
    </location>
</feature>
<feature type="transmembrane region" description="Helical" evidence="1">
    <location>
        <begin position="73"/>
        <end position="98"/>
    </location>
</feature>
<accession>A0ABS5QMQ3</accession>
<comment type="caution">
    <text evidence="3">The sequence shown here is derived from an EMBL/GenBank/DDBJ whole genome shotgun (WGS) entry which is preliminary data.</text>
</comment>
<protein>
    <recommendedName>
        <fullName evidence="2">DZANK-type domain-containing protein</fullName>
    </recommendedName>
</protein>
<dbReference type="RefSeq" id="WP_213349886.1">
    <property type="nucleotide sequence ID" value="NZ_JAEDAM010000098.1"/>
</dbReference>
<dbReference type="Pfam" id="PF12773">
    <property type="entry name" value="DZR"/>
    <property type="match status" value="1"/>
</dbReference>
<evidence type="ECO:0000259" key="2">
    <source>
        <dbReference type="Pfam" id="PF12773"/>
    </source>
</evidence>
<organism evidence="3 4">
    <name type="scientific">Candidatus Vampirococcus lugosii</name>
    <dbReference type="NCBI Taxonomy" id="2789015"/>
    <lineage>
        <taxon>Bacteria</taxon>
        <taxon>Candidatus Absconditibacteriota</taxon>
        <taxon>Vampirococcus</taxon>
    </lineage>
</organism>
<sequence>MENTELIENNEVNESNEFIGESLEEVQTNVFDQLQEYGFLDWFVTGFVSILVYIWVWSILWTTKDISSRTYNIFLQIFSIVIVAVLTPVFGLPIYFLIRPNRFKFDQIYWREALAILVIKCEYCGEHNHKDNKFCVHCGSNIVTTCKECKSIYPKNNEYCYKCGAPNLELD</sequence>
<gene>
    <name evidence="3" type="ORF">VAMP_106108n66</name>
</gene>
<name>A0ABS5QMQ3_9BACT</name>
<evidence type="ECO:0000313" key="4">
    <source>
        <dbReference type="Proteomes" id="UP000680365"/>
    </source>
</evidence>
<keyword evidence="1" id="KW-0472">Membrane</keyword>
<evidence type="ECO:0000313" key="3">
    <source>
        <dbReference type="EMBL" id="MBS8122473.1"/>
    </source>
</evidence>
<keyword evidence="1" id="KW-0812">Transmembrane</keyword>
<evidence type="ECO:0000256" key="1">
    <source>
        <dbReference type="SAM" id="Phobius"/>
    </source>
</evidence>